<dbReference type="PANTHER" id="PTHR12537:SF112">
    <property type="entry name" value="FEM-3 MRNA-BINDING FACTOR 1-RELATED"/>
    <property type="match status" value="1"/>
</dbReference>
<dbReference type="InterPro" id="IPR016024">
    <property type="entry name" value="ARM-type_fold"/>
</dbReference>
<feature type="compositionally biased region" description="Basic and acidic residues" evidence="1">
    <location>
        <begin position="68"/>
        <end position="79"/>
    </location>
</feature>
<dbReference type="PROSITE" id="PS50303">
    <property type="entry name" value="PUM_HD"/>
    <property type="match status" value="1"/>
</dbReference>
<dbReference type="SUPFAM" id="SSF48371">
    <property type="entry name" value="ARM repeat"/>
    <property type="match status" value="1"/>
</dbReference>
<dbReference type="PROSITE" id="PS50302">
    <property type="entry name" value="PUM"/>
    <property type="match status" value="4"/>
</dbReference>
<dbReference type="Gene3D" id="1.25.10.10">
    <property type="entry name" value="Leucine-rich Repeat Variant"/>
    <property type="match status" value="1"/>
</dbReference>
<dbReference type="GO" id="GO:0010608">
    <property type="term" value="P:post-transcriptional regulation of gene expression"/>
    <property type="evidence" value="ECO:0000318"/>
    <property type="project" value="GO_Central"/>
</dbReference>
<gene>
    <name evidence="2" type="primary">WBGene00100824</name>
</gene>
<evidence type="ECO:0000313" key="3">
    <source>
        <dbReference type="Proteomes" id="UP000005239"/>
    </source>
</evidence>
<feature type="region of interest" description="Disordered" evidence="1">
    <location>
        <begin position="1"/>
        <end position="81"/>
    </location>
</feature>
<evidence type="ECO:0000256" key="1">
    <source>
        <dbReference type="SAM" id="MobiDB-lite"/>
    </source>
</evidence>
<feature type="region of interest" description="Disordered" evidence="1">
    <location>
        <begin position="482"/>
        <end position="526"/>
    </location>
</feature>
<reference evidence="3" key="1">
    <citation type="journal article" date="2008" name="Nat. Genet.">
        <title>The Pristionchus pacificus genome provides a unique perspective on nematode lifestyle and parasitism.</title>
        <authorList>
            <person name="Dieterich C."/>
            <person name="Clifton S.W."/>
            <person name="Schuster L.N."/>
            <person name="Chinwalla A."/>
            <person name="Delehaunty K."/>
            <person name="Dinkelacker I."/>
            <person name="Fulton L."/>
            <person name="Fulton R."/>
            <person name="Godfrey J."/>
            <person name="Minx P."/>
            <person name="Mitreva M."/>
            <person name="Roeseler W."/>
            <person name="Tian H."/>
            <person name="Witte H."/>
            <person name="Yang S.P."/>
            <person name="Wilson R.K."/>
            <person name="Sommer R.J."/>
        </authorList>
    </citation>
    <scope>NUCLEOTIDE SEQUENCE [LARGE SCALE GENOMIC DNA]</scope>
    <source>
        <strain evidence="3">PS312</strain>
    </source>
</reference>
<feature type="compositionally biased region" description="Polar residues" evidence="1">
    <location>
        <begin position="1"/>
        <end position="24"/>
    </location>
</feature>
<accession>A0A8R1YH55</accession>
<feature type="compositionally biased region" description="Basic residues" evidence="1">
    <location>
        <begin position="492"/>
        <end position="510"/>
    </location>
</feature>
<dbReference type="Pfam" id="PF00806">
    <property type="entry name" value="PUF"/>
    <property type="match status" value="8"/>
</dbReference>
<dbReference type="InterPro" id="IPR001313">
    <property type="entry name" value="Pumilio_RNA-bd_rpt"/>
</dbReference>
<dbReference type="AlphaFoldDB" id="A0A2A6D3A0"/>
<dbReference type="InterPro" id="IPR033133">
    <property type="entry name" value="PUM-HD"/>
</dbReference>
<dbReference type="PANTHER" id="PTHR12537">
    <property type="entry name" value="RNA BINDING PROTEIN PUMILIO-RELATED"/>
    <property type="match status" value="1"/>
</dbReference>
<dbReference type="Proteomes" id="UP000005239">
    <property type="component" value="Unassembled WGS sequence"/>
</dbReference>
<protein>
    <submittedName>
        <fullName evidence="2">Puf-11</fullName>
    </submittedName>
</protein>
<name>A0A2A6D3A0_PRIPA</name>
<evidence type="ECO:0000313" key="2">
    <source>
        <dbReference type="EnsemblMetazoa" id="PPA11270.1"/>
    </source>
</evidence>
<feature type="compositionally biased region" description="Low complexity" evidence="1">
    <location>
        <begin position="48"/>
        <end position="61"/>
    </location>
</feature>
<proteinExistence type="predicted"/>
<dbReference type="InterPro" id="IPR011989">
    <property type="entry name" value="ARM-like"/>
</dbReference>
<dbReference type="EnsemblMetazoa" id="PPA11270.1">
    <property type="protein sequence ID" value="PPA11270.1"/>
    <property type="gene ID" value="WBGene00100824"/>
</dbReference>
<accession>A0A2A6D3A0</accession>
<dbReference type="OrthoDB" id="668540at2759"/>
<keyword evidence="3" id="KW-1185">Reference proteome</keyword>
<dbReference type="SMART" id="SM00025">
    <property type="entry name" value="Pumilio"/>
    <property type="match status" value="8"/>
</dbReference>
<organism evidence="2 3">
    <name type="scientific">Pristionchus pacificus</name>
    <name type="common">Parasitic nematode worm</name>
    <dbReference type="NCBI Taxonomy" id="54126"/>
    <lineage>
        <taxon>Eukaryota</taxon>
        <taxon>Metazoa</taxon>
        <taxon>Ecdysozoa</taxon>
        <taxon>Nematoda</taxon>
        <taxon>Chromadorea</taxon>
        <taxon>Rhabditida</taxon>
        <taxon>Rhabditina</taxon>
        <taxon>Diplogasteromorpha</taxon>
        <taxon>Diplogasteroidea</taxon>
        <taxon>Neodiplogasteridae</taxon>
        <taxon>Pristionchus</taxon>
    </lineage>
</organism>
<dbReference type="GO" id="GO:0005737">
    <property type="term" value="C:cytoplasm"/>
    <property type="evidence" value="ECO:0000318"/>
    <property type="project" value="GO_Central"/>
</dbReference>
<reference evidence="2" key="2">
    <citation type="submission" date="2022-06" db="UniProtKB">
        <authorList>
            <consortium name="EnsemblMetazoa"/>
        </authorList>
    </citation>
    <scope>IDENTIFICATION</scope>
    <source>
        <strain evidence="2">PS312</strain>
    </source>
</reference>
<dbReference type="GO" id="GO:0003730">
    <property type="term" value="F:mRNA 3'-UTR binding"/>
    <property type="evidence" value="ECO:0000318"/>
    <property type="project" value="GO_Central"/>
</dbReference>
<dbReference type="GO" id="GO:0005634">
    <property type="term" value="C:nucleus"/>
    <property type="evidence" value="ECO:0000318"/>
    <property type="project" value="GO_Central"/>
</dbReference>
<sequence>MSISYSPMGVQQNEMRMSSSSFQSYRKYLEESPVKSGKRFNNRSHFTPSSSPPNSSLFSPSHQRSRNLHSDESREDSNRSFDYGNRCGSTLHRNNALPIDSVDPLSGEITYSFDRILAEGSFEIFAKDKSGCHFLQEQYPEEGTTLRYRLFGMLENKEGLFEEMCKDVFANFFVQKMLEKSTMYEQRLIAMWISKSMFALCMNRYSCRVIQKAIEHLPDELKIPLLDELHKEDLVMLTVDQNANHVIQKIFHSFDLCYWSFIIISLLEEMFFSVVENKYGCRVVQLAIELLSEAKLEHISFENIAEAEMREKLLGKIMEKLIDNCERLSSNEFANYVIQHVITASSLAKYRDIIIEKCLLGKLLSMSQEKYASHVVEKALEHASSPMLREMMDEIFDGYVPHPETKKDALDILLFHQFGNYVIQRKLIICSSKTEYRLDDRIREQWLARLEDRINRCTGKLMRYSSGKKILDMLRAARGQPPINHGIGLSSPRHKLSSTNNHHHHHHHSHSNNTSFNGLRVPDLYR</sequence>